<dbReference type="GO" id="GO:0030674">
    <property type="term" value="F:protein-macromolecule adaptor activity"/>
    <property type="evidence" value="ECO:0007669"/>
    <property type="project" value="TreeGrafter"/>
</dbReference>
<dbReference type="SUPFAM" id="SSF81296">
    <property type="entry name" value="E set domains"/>
    <property type="match status" value="1"/>
</dbReference>
<dbReference type="GO" id="GO:0005886">
    <property type="term" value="C:plasma membrane"/>
    <property type="evidence" value="ECO:0007669"/>
    <property type="project" value="TreeGrafter"/>
</dbReference>
<evidence type="ECO:0000313" key="6">
    <source>
        <dbReference type="Proteomes" id="UP000769157"/>
    </source>
</evidence>
<dbReference type="GO" id="GO:0005829">
    <property type="term" value="C:cytosol"/>
    <property type="evidence" value="ECO:0007669"/>
    <property type="project" value="TreeGrafter"/>
</dbReference>
<dbReference type="Pfam" id="PF02752">
    <property type="entry name" value="Arrestin_C"/>
    <property type="match status" value="1"/>
</dbReference>
<dbReference type="AlphaFoldDB" id="A0A9P8P396"/>
<evidence type="ECO:0000313" key="5">
    <source>
        <dbReference type="EMBL" id="KAH3664047.1"/>
    </source>
</evidence>
<dbReference type="Pfam" id="PF00339">
    <property type="entry name" value="Arrestin_N"/>
    <property type="match status" value="1"/>
</dbReference>
<reference evidence="5" key="1">
    <citation type="journal article" date="2021" name="Open Biol.">
        <title>Shared evolutionary footprints suggest mitochondrial oxidative damage underlies multiple complex I losses in fungi.</title>
        <authorList>
            <person name="Schikora-Tamarit M.A."/>
            <person name="Marcet-Houben M."/>
            <person name="Nosek J."/>
            <person name="Gabaldon T."/>
        </authorList>
    </citation>
    <scope>NUCLEOTIDE SEQUENCE</scope>
    <source>
        <strain evidence="5">CBS6075</strain>
    </source>
</reference>
<dbReference type="PANTHER" id="PTHR11188">
    <property type="entry name" value="ARRESTIN DOMAIN CONTAINING PROTEIN"/>
    <property type="match status" value="1"/>
</dbReference>
<dbReference type="InterPro" id="IPR014752">
    <property type="entry name" value="Arrestin-like_C"/>
</dbReference>
<dbReference type="GO" id="GO:0070086">
    <property type="term" value="P:ubiquitin-dependent endocytosis"/>
    <property type="evidence" value="ECO:0007669"/>
    <property type="project" value="TreeGrafter"/>
</dbReference>
<dbReference type="InterPro" id="IPR011022">
    <property type="entry name" value="Arrestin_C-like"/>
</dbReference>
<protein>
    <recommendedName>
        <fullName evidence="2">pH-response regulator protein palF/RIM8</fullName>
    </recommendedName>
</protein>
<accession>A0A9P8P396</accession>
<dbReference type="Gene3D" id="2.60.40.640">
    <property type="match status" value="2"/>
</dbReference>
<dbReference type="PANTHER" id="PTHR11188:SF161">
    <property type="entry name" value="PH-RESPONSE REGULATOR PROTEIN PALF_RIM8"/>
    <property type="match status" value="1"/>
</dbReference>
<dbReference type="SMART" id="SM01017">
    <property type="entry name" value="Arrestin_C"/>
    <property type="match status" value="1"/>
</dbReference>
<evidence type="ECO:0000256" key="3">
    <source>
        <dbReference type="SAM" id="MobiDB-lite"/>
    </source>
</evidence>
<organism evidence="5 6">
    <name type="scientific">Ogataea philodendri</name>
    <dbReference type="NCBI Taxonomy" id="1378263"/>
    <lineage>
        <taxon>Eukaryota</taxon>
        <taxon>Fungi</taxon>
        <taxon>Dikarya</taxon>
        <taxon>Ascomycota</taxon>
        <taxon>Saccharomycotina</taxon>
        <taxon>Pichiomycetes</taxon>
        <taxon>Pichiales</taxon>
        <taxon>Pichiaceae</taxon>
        <taxon>Ogataea</taxon>
    </lineage>
</organism>
<dbReference type="GO" id="GO:0031625">
    <property type="term" value="F:ubiquitin protein ligase binding"/>
    <property type="evidence" value="ECO:0007669"/>
    <property type="project" value="TreeGrafter"/>
</dbReference>
<feature type="region of interest" description="Disordered" evidence="3">
    <location>
        <begin position="347"/>
        <end position="395"/>
    </location>
</feature>
<dbReference type="GeneID" id="70236726"/>
<dbReference type="OrthoDB" id="7785529at2759"/>
<dbReference type="Proteomes" id="UP000769157">
    <property type="component" value="Unassembled WGS sequence"/>
</dbReference>
<evidence type="ECO:0000256" key="2">
    <source>
        <dbReference type="ARBA" id="ARBA00040066"/>
    </source>
</evidence>
<sequence>MLDNPHKLYRPGEELSGQVILILKKNVVGLKISLSLEGCIKITSTSPLRSDKKQNLFDHNIVLYGDAEDSALTLGEHRFPFIIKLPKRNVHTSISFEKGEIKYMLKCTIIESDSADGILASCEKLFSIVKPINLMLLPEPQPKVLNFKTVKHGLYKTLSSVSSASSLNSANSIDDNSNNRVQVKMNISSMGYLRGDSVNVRLSLKCYKKIANTQGIIVTLIRICRLDLGQGYEIQSYRKDLSQSIVPLIMDPSTLTCETSTSLKVPVDCFPTITTNLVSFQYYVEVLVNLSNSKIQAPSDHKFVDDEIIHTDTSSNIYNVDRLKRTKNVLTLNSEIIIGTERRVSSRLRKKAERSASAPQTPCTSIDSPLSTQDSTPPAPTPTLQYTTIPESSSTLTEKELLRLREQALLPSEPPQELIEQIEQTELAEDDYDHPPPELPPFPTPAPSDVNAMHNILNDDTEYAAVPVYSGPQDRSPPR</sequence>
<feature type="domain" description="Arrestin C-terminal-like" evidence="4">
    <location>
        <begin position="177"/>
        <end position="295"/>
    </location>
</feature>
<feature type="compositionally biased region" description="Pro residues" evidence="3">
    <location>
        <begin position="437"/>
        <end position="446"/>
    </location>
</feature>
<comment type="caution">
    <text evidence="5">The sequence shown here is derived from an EMBL/GenBank/DDBJ whole genome shotgun (WGS) entry which is preliminary data.</text>
</comment>
<dbReference type="InterPro" id="IPR050357">
    <property type="entry name" value="Arrestin_domain-protein"/>
</dbReference>
<gene>
    <name evidence="5" type="ORF">OGAPHI_004761</name>
</gene>
<dbReference type="EMBL" id="JAEUBE010000352">
    <property type="protein sequence ID" value="KAH3664047.1"/>
    <property type="molecule type" value="Genomic_DNA"/>
</dbReference>
<comment type="similarity">
    <text evidence="1">Belongs to the arrestin family. PalF/RIM8 subfamily.</text>
</comment>
<proteinExistence type="inferred from homology"/>
<name>A0A9P8P396_9ASCO</name>
<dbReference type="InterPro" id="IPR014756">
    <property type="entry name" value="Ig_E-set"/>
</dbReference>
<feature type="region of interest" description="Disordered" evidence="3">
    <location>
        <begin position="427"/>
        <end position="448"/>
    </location>
</feature>
<evidence type="ECO:0000256" key="1">
    <source>
        <dbReference type="ARBA" id="ARBA00037950"/>
    </source>
</evidence>
<feature type="compositionally biased region" description="Polar residues" evidence="3">
    <location>
        <begin position="357"/>
        <end position="390"/>
    </location>
</feature>
<dbReference type="InterPro" id="IPR011021">
    <property type="entry name" value="Arrestin-like_N"/>
</dbReference>
<reference evidence="5" key="2">
    <citation type="submission" date="2021-01" db="EMBL/GenBank/DDBJ databases">
        <authorList>
            <person name="Schikora-Tamarit M.A."/>
        </authorList>
    </citation>
    <scope>NUCLEOTIDE SEQUENCE</scope>
    <source>
        <strain evidence="5">CBS6075</strain>
    </source>
</reference>
<keyword evidence="6" id="KW-1185">Reference proteome</keyword>
<dbReference type="RefSeq" id="XP_046060327.1">
    <property type="nucleotide sequence ID" value="XM_046205874.1"/>
</dbReference>
<evidence type="ECO:0000259" key="4">
    <source>
        <dbReference type="SMART" id="SM01017"/>
    </source>
</evidence>